<feature type="compositionally biased region" description="Basic residues" evidence="1">
    <location>
        <begin position="90"/>
        <end position="103"/>
    </location>
</feature>
<sequence length="103" mass="11759">MVTTPPSGKPRCPWMWPTKGFLHDVKRIPSMPLRWGGSRGNHGSLRDWTGWYRAVQGTAPVSRRVRHGDYVQHTVECRGAPRRQGSSGHAGHRRHRPVRRTCT</sequence>
<organism evidence="2 3">
    <name type="scientific">Cutibacterium avidum</name>
    <dbReference type="NCBI Taxonomy" id="33010"/>
    <lineage>
        <taxon>Bacteria</taxon>
        <taxon>Bacillati</taxon>
        <taxon>Actinomycetota</taxon>
        <taxon>Actinomycetes</taxon>
        <taxon>Propionibacteriales</taxon>
        <taxon>Propionibacteriaceae</taxon>
        <taxon>Cutibacterium</taxon>
    </lineage>
</organism>
<feature type="region of interest" description="Disordered" evidence="1">
    <location>
        <begin position="78"/>
        <end position="103"/>
    </location>
</feature>
<comment type="caution">
    <text evidence="2">The sequence shown here is derived from an EMBL/GenBank/DDBJ whole genome shotgun (WGS) entry which is preliminary data.</text>
</comment>
<dbReference type="EMBL" id="NOWI01000003">
    <property type="protein sequence ID" value="RFT45991.1"/>
    <property type="molecule type" value="Genomic_DNA"/>
</dbReference>
<evidence type="ECO:0000256" key="1">
    <source>
        <dbReference type="SAM" id="MobiDB-lite"/>
    </source>
</evidence>
<gene>
    <name evidence="2" type="ORF">CHT91_04100</name>
</gene>
<reference evidence="2 3" key="1">
    <citation type="submission" date="2017-07" db="EMBL/GenBank/DDBJ databases">
        <authorList>
            <person name="Sun Z.S."/>
            <person name="Albrecht U."/>
            <person name="Echele G."/>
            <person name="Lee C.C."/>
        </authorList>
    </citation>
    <scope>NUCLEOTIDE SEQUENCE [LARGE SCALE GENOMIC DNA]</scope>
    <source>
        <strain evidence="2 3">P16-029</strain>
    </source>
</reference>
<name>A0A3E2DKV4_9ACTN</name>
<evidence type="ECO:0000313" key="3">
    <source>
        <dbReference type="Proteomes" id="UP000259211"/>
    </source>
</evidence>
<accession>A0A3E2DKV4</accession>
<evidence type="ECO:0000313" key="2">
    <source>
        <dbReference type="EMBL" id="RFT45991.1"/>
    </source>
</evidence>
<dbReference type="AlphaFoldDB" id="A0A3E2DKV4"/>
<protein>
    <submittedName>
        <fullName evidence="2">Uncharacterized protein</fullName>
    </submittedName>
</protein>
<dbReference type="Proteomes" id="UP000259211">
    <property type="component" value="Unassembled WGS sequence"/>
</dbReference>
<proteinExistence type="predicted"/>